<dbReference type="InParanoid" id="A9B8I4"/>
<dbReference type="HOGENOM" id="CLU_1882897_0_0_0"/>
<organism evidence="1 2">
    <name type="scientific">Herpetosiphon aurantiacus (strain ATCC 23779 / DSM 785 / 114-95)</name>
    <dbReference type="NCBI Taxonomy" id="316274"/>
    <lineage>
        <taxon>Bacteria</taxon>
        <taxon>Bacillati</taxon>
        <taxon>Chloroflexota</taxon>
        <taxon>Chloroflexia</taxon>
        <taxon>Herpetosiphonales</taxon>
        <taxon>Herpetosiphonaceae</taxon>
        <taxon>Herpetosiphon</taxon>
    </lineage>
</organism>
<keyword evidence="1" id="KW-0614">Plasmid</keyword>
<evidence type="ECO:0000313" key="2">
    <source>
        <dbReference type="Proteomes" id="UP000000787"/>
    </source>
</evidence>
<keyword evidence="2" id="KW-1185">Reference proteome</keyword>
<reference evidence="1 2" key="1">
    <citation type="journal article" date="2011" name="Stand. Genomic Sci.">
        <title>Complete genome sequence of the filamentous gliding predatory bacterium Herpetosiphon aurantiacus type strain (114-95(T)).</title>
        <authorList>
            <person name="Kiss H."/>
            <person name="Nett M."/>
            <person name="Domin N."/>
            <person name="Martin K."/>
            <person name="Maresca J.A."/>
            <person name="Copeland A."/>
            <person name="Lapidus A."/>
            <person name="Lucas S."/>
            <person name="Berry K.W."/>
            <person name="Glavina Del Rio T."/>
            <person name="Dalin E."/>
            <person name="Tice H."/>
            <person name="Pitluck S."/>
            <person name="Richardson P."/>
            <person name="Bruce D."/>
            <person name="Goodwin L."/>
            <person name="Han C."/>
            <person name="Detter J.C."/>
            <person name="Schmutz J."/>
            <person name="Brettin T."/>
            <person name="Land M."/>
            <person name="Hauser L."/>
            <person name="Kyrpides N.C."/>
            <person name="Ivanova N."/>
            <person name="Goker M."/>
            <person name="Woyke T."/>
            <person name="Klenk H.P."/>
            <person name="Bryant D.A."/>
        </authorList>
    </citation>
    <scope>NUCLEOTIDE SEQUENCE [LARGE SCALE GENOMIC DNA]</scope>
    <source>
        <strain evidence="2">ATCC 23779 / DSM 785 / 114-95</strain>
        <plasmid evidence="1">pHAU01</plasmid>
    </source>
</reference>
<evidence type="ECO:0000313" key="1">
    <source>
        <dbReference type="EMBL" id="ABX07648.1"/>
    </source>
</evidence>
<proteinExistence type="predicted"/>
<dbReference type="Proteomes" id="UP000000787">
    <property type="component" value="Plasmid pHAU01"/>
</dbReference>
<protein>
    <submittedName>
        <fullName evidence="1">Uncharacterized protein</fullName>
    </submittedName>
</protein>
<geneLocation type="plasmid" evidence="1 2">
    <name>pHAU01</name>
</geneLocation>
<dbReference type="EMBL" id="CP000876">
    <property type="protein sequence ID" value="ABX07648.1"/>
    <property type="molecule type" value="Genomic_DNA"/>
</dbReference>
<dbReference type="BioCyc" id="HAUR316274:GHYA-5081-MONOMER"/>
<dbReference type="AlphaFoldDB" id="A9B8I4"/>
<name>A9B8I4_HERA2</name>
<sequence>MPLPSTTVRYLPEQNRYEALLEGASLGTFPKEIEATMAGHRARLQDLDDAPPPLAVLGADLHLAFQITDLRPMPAPVPQQYIATPLEALTATLILLNRNWLRATLAGRHADAQQIEAHEQCVRAQIHARLSANNK</sequence>
<dbReference type="KEGG" id="hau:Haur_5018"/>
<accession>A9B8I4</accession>
<gene>
    <name evidence="1" type="ordered locus">Haur_5018</name>
</gene>